<dbReference type="InterPro" id="IPR036884">
    <property type="entry name" value="2Fe-2S-bd_dom_sf"/>
</dbReference>
<dbReference type="InterPro" id="IPR051452">
    <property type="entry name" value="Diverse_Oxidoreductases"/>
</dbReference>
<dbReference type="InterPro" id="IPR001041">
    <property type="entry name" value="2Fe-2S_ferredoxin-type"/>
</dbReference>
<evidence type="ECO:0000256" key="2">
    <source>
        <dbReference type="ARBA" id="ARBA00022723"/>
    </source>
</evidence>
<gene>
    <name evidence="6" type="ORF">WMO41_13345</name>
</gene>
<dbReference type="Gene3D" id="1.10.150.120">
    <property type="entry name" value="[2Fe-2S]-binding domain"/>
    <property type="match status" value="1"/>
</dbReference>
<dbReference type="InterPro" id="IPR002888">
    <property type="entry name" value="2Fe-2S-bd"/>
</dbReference>
<dbReference type="Gene3D" id="3.10.20.30">
    <property type="match status" value="1"/>
</dbReference>
<evidence type="ECO:0000256" key="1">
    <source>
        <dbReference type="ARBA" id="ARBA00022714"/>
    </source>
</evidence>
<evidence type="ECO:0000313" key="7">
    <source>
        <dbReference type="Proteomes" id="UP001437460"/>
    </source>
</evidence>
<organism evidence="6 7">
    <name type="scientific">Ventrimonas faecis</name>
    <dbReference type="NCBI Taxonomy" id="3133170"/>
    <lineage>
        <taxon>Bacteria</taxon>
        <taxon>Bacillati</taxon>
        <taxon>Bacillota</taxon>
        <taxon>Clostridia</taxon>
        <taxon>Lachnospirales</taxon>
        <taxon>Lachnospiraceae</taxon>
        <taxon>Ventrimonas</taxon>
    </lineage>
</organism>
<evidence type="ECO:0000313" key="6">
    <source>
        <dbReference type="EMBL" id="MEQ2564134.1"/>
    </source>
</evidence>
<dbReference type="InterPro" id="IPR036010">
    <property type="entry name" value="2Fe-2S_ferredoxin-like_sf"/>
</dbReference>
<dbReference type="PANTHER" id="PTHR44379">
    <property type="entry name" value="OXIDOREDUCTASE WITH IRON-SULFUR SUBUNIT"/>
    <property type="match status" value="1"/>
</dbReference>
<keyword evidence="3" id="KW-0408">Iron</keyword>
<keyword evidence="1" id="KW-0001">2Fe-2S</keyword>
<reference evidence="6 7" key="1">
    <citation type="submission" date="2024-03" db="EMBL/GenBank/DDBJ databases">
        <title>Human intestinal bacterial collection.</title>
        <authorList>
            <person name="Pauvert C."/>
            <person name="Hitch T.C.A."/>
            <person name="Clavel T."/>
        </authorList>
    </citation>
    <scope>NUCLEOTIDE SEQUENCE [LARGE SCALE GENOMIC DNA]</scope>
    <source>
        <strain evidence="6 7">CLA-AP-H27</strain>
    </source>
</reference>
<dbReference type="SUPFAM" id="SSF54292">
    <property type="entry name" value="2Fe-2S ferredoxin-like"/>
    <property type="match status" value="1"/>
</dbReference>
<dbReference type="PROSITE" id="PS51085">
    <property type="entry name" value="2FE2S_FER_2"/>
    <property type="match status" value="1"/>
</dbReference>
<proteinExistence type="predicted"/>
<name>A0ABV1HPU7_9FIRM</name>
<keyword evidence="2" id="KW-0479">Metal-binding</keyword>
<comment type="caution">
    <text evidence="6">The sequence shown here is derived from an EMBL/GenBank/DDBJ whole genome shotgun (WGS) entry which is preliminary data.</text>
</comment>
<dbReference type="Proteomes" id="UP001437460">
    <property type="component" value="Unassembled WGS sequence"/>
</dbReference>
<dbReference type="CDD" id="cd00207">
    <property type="entry name" value="fer2"/>
    <property type="match status" value="1"/>
</dbReference>
<dbReference type="Pfam" id="PF00111">
    <property type="entry name" value="Fer2"/>
    <property type="match status" value="1"/>
</dbReference>
<dbReference type="RefSeq" id="WP_177292070.1">
    <property type="nucleotide sequence ID" value="NZ_JBBMFJ010000032.1"/>
</dbReference>
<dbReference type="SUPFAM" id="SSF47741">
    <property type="entry name" value="CO dehydrogenase ISP C-domain like"/>
    <property type="match status" value="1"/>
</dbReference>
<evidence type="ECO:0000259" key="5">
    <source>
        <dbReference type="PROSITE" id="PS51085"/>
    </source>
</evidence>
<keyword evidence="7" id="KW-1185">Reference proteome</keyword>
<evidence type="ECO:0000256" key="3">
    <source>
        <dbReference type="ARBA" id="ARBA00023004"/>
    </source>
</evidence>
<dbReference type="EMBL" id="JBBMFJ010000032">
    <property type="protein sequence ID" value="MEQ2564134.1"/>
    <property type="molecule type" value="Genomic_DNA"/>
</dbReference>
<protein>
    <submittedName>
        <fullName evidence="6">(2Fe-2S)-binding protein</fullName>
    </submittedName>
</protein>
<feature type="domain" description="2Fe-2S ferredoxin-type" evidence="5">
    <location>
        <begin position="1"/>
        <end position="76"/>
    </location>
</feature>
<accession>A0ABV1HPU7</accession>
<dbReference type="Pfam" id="PF01799">
    <property type="entry name" value="Fer2_2"/>
    <property type="match status" value="1"/>
</dbReference>
<sequence length="152" mass="16802">MKIRLTLNGKKVEGEIKADTLLLDFVREKGCYSVKRGCETSNCGLCTVWLDGKPVLSCSVLAARADGHEITTLEGLQKESEEFADFLAKEGADQCGFCSPGLIMNVLAMERELVNPTMEEVREYLAGNLCRCTGYAGQIRALENYLNRKKEA</sequence>
<evidence type="ECO:0000256" key="4">
    <source>
        <dbReference type="ARBA" id="ARBA00023014"/>
    </source>
</evidence>
<dbReference type="PANTHER" id="PTHR44379:SF8">
    <property type="entry name" value="XANTHINE DEHYDROGENASE IRON-SULFUR-BINDING SUBUNIT XDHC-RELATED"/>
    <property type="match status" value="1"/>
</dbReference>
<dbReference type="InterPro" id="IPR012675">
    <property type="entry name" value="Beta-grasp_dom_sf"/>
</dbReference>
<keyword evidence="4" id="KW-0411">Iron-sulfur</keyword>